<dbReference type="OrthoDB" id="4865570at2"/>
<dbReference type="AlphaFoldDB" id="A0A1R4HAR7"/>
<dbReference type="Pfam" id="PF05638">
    <property type="entry name" value="T6SS_HCP"/>
    <property type="match status" value="1"/>
</dbReference>
<evidence type="ECO:0000313" key="2">
    <source>
        <dbReference type="Proteomes" id="UP000195667"/>
    </source>
</evidence>
<dbReference type="PANTHER" id="PTHR36152:SF5">
    <property type="entry name" value="PROTEIN HCP1"/>
    <property type="match status" value="1"/>
</dbReference>
<protein>
    <submittedName>
        <fullName evidence="1">Type VI secretion system effector, Hcp1 family</fullName>
    </submittedName>
</protein>
<proteinExistence type="predicted"/>
<gene>
    <name evidence="1" type="ORF">CRENPOLYSF1_390019</name>
</gene>
<organism evidence="1 2">
    <name type="scientific">Crenothrix polyspora</name>
    <dbReference type="NCBI Taxonomy" id="360316"/>
    <lineage>
        <taxon>Bacteria</taxon>
        <taxon>Pseudomonadati</taxon>
        <taxon>Pseudomonadota</taxon>
        <taxon>Gammaproteobacteria</taxon>
        <taxon>Methylococcales</taxon>
        <taxon>Crenotrichaceae</taxon>
        <taxon>Crenothrix</taxon>
    </lineage>
</organism>
<accession>A0A1R4HAR7</accession>
<dbReference type="EMBL" id="FUKI01000114">
    <property type="protein sequence ID" value="SJM93121.1"/>
    <property type="molecule type" value="Genomic_DNA"/>
</dbReference>
<dbReference type="InterPro" id="IPR008514">
    <property type="entry name" value="T6SS_Hcp"/>
</dbReference>
<keyword evidence="2" id="KW-1185">Reference proteome</keyword>
<dbReference type="Proteomes" id="UP000195667">
    <property type="component" value="Unassembled WGS sequence"/>
</dbReference>
<dbReference type="RefSeq" id="WP_087143697.1">
    <property type="nucleotide sequence ID" value="NZ_FUKI01000114.1"/>
</dbReference>
<evidence type="ECO:0000313" key="1">
    <source>
        <dbReference type="EMBL" id="SJM93121.1"/>
    </source>
</evidence>
<reference evidence="2" key="1">
    <citation type="submission" date="2017-02" db="EMBL/GenBank/DDBJ databases">
        <authorList>
            <person name="Daims H."/>
        </authorList>
    </citation>
    <scope>NUCLEOTIDE SEQUENCE [LARGE SCALE GENOMIC DNA]</scope>
</reference>
<name>A0A1R4HAR7_9GAMM</name>
<sequence length="161" mass="17189">MATNTYLKIDPIKGESTDKGHEGWIEVFGFSLGVSQPISGPSGTGGRAASRADFTTLGISKSIDTASIDLHMYCAQGTHIAKLELEVCQETGSKVCYWKYELEDVMVQAVNVSGGGSGRPMESVVFVFDVISWTYVPVDNKGTAGTAIGPKKFSLQSNVTE</sequence>
<dbReference type="SUPFAM" id="SSF141452">
    <property type="entry name" value="Hcp1-like"/>
    <property type="match status" value="1"/>
</dbReference>
<dbReference type="PANTHER" id="PTHR36152">
    <property type="entry name" value="CYTOPLASMIC PROTEIN-RELATED"/>
    <property type="match status" value="1"/>
</dbReference>
<dbReference type="Gene3D" id="2.30.110.20">
    <property type="entry name" value="Hcp1-like"/>
    <property type="match status" value="1"/>
</dbReference>
<dbReference type="InterPro" id="IPR036624">
    <property type="entry name" value="Hcp1-lik_sf"/>
</dbReference>
<dbReference type="InterPro" id="IPR053165">
    <property type="entry name" value="HSI-I_assembly_Hcp1"/>
</dbReference>